<proteinExistence type="predicted"/>
<dbReference type="PANTHER" id="PTHR30437:SF4">
    <property type="entry name" value="TRANSCRIPTION ELONGATION FACTOR GREA"/>
    <property type="match status" value="1"/>
</dbReference>
<dbReference type="GO" id="GO:0003677">
    <property type="term" value="F:DNA binding"/>
    <property type="evidence" value="ECO:0007669"/>
    <property type="project" value="InterPro"/>
</dbReference>
<dbReference type="SUPFAM" id="SSF54534">
    <property type="entry name" value="FKBP-like"/>
    <property type="match status" value="1"/>
</dbReference>
<dbReference type="GO" id="GO:0006354">
    <property type="term" value="P:DNA-templated transcription elongation"/>
    <property type="evidence" value="ECO:0007669"/>
    <property type="project" value="TreeGrafter"/>
</dbReference>
<dbReference type="GO" id="GO:0003746">
    <property type="term" value="F:translation elongation factor activity"/>
    <property type="evidence" value="ECO:0007669"/>
    <property type="project" value="UniProtKB-KW"/>
</dbReference>
<dbReference type="RefSeq" id="WP_136381263.1">
    <property type="nucleotide sequence ID" value="NZ_SLUB01000052.1"/>
</dbReference>
<gene>
    <name evidence="2" type="ORF">E1I69_19610</name>
</gene>
<evidence type="ECO:0000313" key="3">
    <source>
        <dbReference type="Proteomes" id="UP000306477"/>
    </source>
</evidence>
<sequence>MSHKNYFKEQLQYIDTNFQELKSLYLSSTPLKERDNNFFNSYIHELESFLENEVIGPISKVFIGTKVTVMFDGDDDTEDYYICLPKQSDPDAGCISFLSPVGRQLLLRNVDDNVLLNTPAGSLPVTIKSITFAENLILQR</sequence>
<dbReference type="AlphaFoldDB" id="A0A4S3PL83"/>
<keyword evidence="3" id="KW-1185">Reference proteome</keyword>
<keyword evidence="2" id="KW-0251">Elongation factor</keyword>
<dbReference type="EMBL" id="SLUB01000052">
    <property type="protein sequence ID" value="THE10189.1"/>
    <property type="molecule type" value="Genomic_DNA"/>
</dbReference>
<dbReference type="GO" id="GO:0070063">
    <property type="term" value="F:RNA polymerase binding"/>
    <property type="evidence" value="ECO:0007669"/>
    <property type="project" value="InterPro"/>
</dbReference>
<dbReference type="Pfam" id="PF01272">
    <property type="entry name" value="GreA_GreB"/>
    <property type="match status" value="1"/>
</dbReference>
<protein>
    <submittedName>
        <fullName evidence="2">GreA/GreB family elongation factor</fullName>
    </submittedName>
</protein>
<dbReference type="PANTHER" id="PTHR30437">
    <property type="entry name" value="TRANSCRIPTION ELONGATION FACTOR GREA"/>
    <property type="match status" value="1"/>
</dbReference>
<dbReference type="InterPro" id="IPR001437">
    <property type="entry name" value="Tscrpt_elong_fac_GreA/B_C"/>
</dbReference>
<dbReference type="InterPro" id="IPR036953">
    <property type="entry name" value="GreA/GreB_C_sf"/>
</dbReference>
<evidence type="ECO:0000259" key="1">
    <source>
        <dbReference type="Pfam" id="PF01272"/>
    </source>
</evidence>
<feature type="domain" description="Transcription elongation factor GreA/GreB C-terminal" evidence="1">
    <location>
        <begin position="59"/>
        <end position="131"/>
    </location>
</feature>
<comment type="caution">
    <text evidence="2">The sequence shown here is derived from an EMBL/GenBank/DDBJ whole genome shotgun (WGS) entry which is preliminary data.</text>
</comment>
<dbReference type="OrthoDB" id="2898253at2"/>
<accession>A0A4S3PL83</accession>
<organism evidence="2 3">
    <name type="scientific">Bacillus timonensis</name>
    <dbReference type="NCBI Taxonomy" id="1033734"/>
    <lineage>
        <taxon>Bacteria</taxon>
        <taxon>Bacillati</taxon>
        <taxon>Bacillota</taxon>
        <taxon>Bacilli</taxon>
        <taxon>Bacillales</taxon>
        <taxon>Bacillaceae</taxon>
        <taxon>Bacillus</taxon>
    </lineage>
</organism>
<keyword evidence="2" id="KW-0648">Protein biosynthesis</keyword>
<evidence type="ECO:0000313" key="2">
    <source>
        <dbReference type="EMBL" id="THE10189.1"/>
    </source>
</evidence>
<dbReference type="Gene3D" id="3.10.50.30">
    <property type="entry name" value="Transcription elongation factor, GreA/GreB, C-terminal domain"/>
    <property type="match status" value="1"/>
</dbReference>
<name>A0A4S3PL83_9BACI</name>
<dbReference type="STRING" id="1033734.GCA_000285535_04347"/>
<dbReference type="InterPro" id="IPR023459">
    <property type="entry name" value="Tscrpt_elong_fac_GreA/B_fam"/>
</dbReference>
<dbReference type="GO" id="GO:0032784">
    <property type="term" value="P:regulation of DNA-templated transcription elongation"/>
    <property type="evidence" value="ECO:0007669"/>
    <property type="project" value="InterPro"/>
</dbReference>
<reference evidence="2 3" key="1">
    <citation type="journal article" date="2019" name="Indoor Air">
        <title>Impacts of indoor surface finishes on bacterial viability.</title>
        <authorList>
            <person name="Hu J."/>
            <person name="Maamar S.B."/>
            <person name="Glawe A.J."/>
            <person name="Gottel N."/>
            <person name="Gilbert J.A."/>
            <person name="Hartmann E.M."/>
        </authorList>
    </citation>
    <scope>NUCLEOTIDE SEQUENCE [LARGE SCALE GENOMIC DNA]</scope>
    <source>
        <strain evidence="2 3">AF060A6</strain>
    </source>
</reference>
<dbReference type="Proteomes" id="UP000306477">
    <property type="component" value="Unassembled WGS sequence"/>
</dbReference>